<reference evidence="2" key="1">
    <citation type="journal article" date="2019" name="Int. J. Syst. Evol. Microbiol.">
        <title>The Global Catalogue of Microorganisms (GCM) 10K type strain sequencing project: providing services to taxonomists for standard genome sequencing and annotation.</title>
        <authorList>
            <consortium name="The Broad Institute Genomics Platform"/>
            <consortium name="The Broad Institute Genome Sequencing Center for Infectious Disease"/>
            <person name="Wu L."/>
            <person name="Ma J."/>
        </authorList>
    </citation>
    <scope>NUCLEOTIDE SEQUENCE [LARGE SCALE GENOMIC DNA]</scope>
    <source>
        <strain evidence="2">KCTC 23299</strain>
    </source>
</reference>
<comment type="caution">
    <text evidence="1">The sequence shown here is derived from an EMBL/GenBank/DDBJ whole genome shotgun (WGS) entry which is preliminary data.</text>
</comment>
<accession>A0ABW6ABQ6</accession>
<sequence>MQPFKFLLLLGIVIQLVSCKAFMHGYTNEKSENTYHLVTGDKKAFGDKRIAYAQKLYKDCELGRHLNCVCTDRGLPDFFYEYQKADKCRGMKLFYLQRDSVFVFEEPQKNKLCSALKEARRMTEQERYVHKQLQAGLTAREIYKENS</sequence>
<keyword evidence="2" id="KW-1185">Reference proteome</keyword>
<dbReference type="Proteomes" id="UP001597511">
    <property type="component" value="Unassembled WGS sequence"/>
</dbReference>
<proteinExistence type="predicted"/>
<evidence type="ECO:0000313" key="2">
    <source>
        <dbReference type="Proteomes" id="UP001597511"/>
    </source>
</evidence>
<protein>
    <submittedName>
        <fullName evidence="1">Uncharacterized protein</fullName>
    </submittedName>
</protein>
<name>A0ABW6ABQ6_9BACT</name>
<evidence type="ECO:0000313" key="1">
    <source>
        <dbReference type="EMBL" id="MFD2921173.1"/>
    </source>
</evidence>
<dbReference type="EMBL" id="JBHUOZ010000003">
    <property type="protein sequence ID" value="MFD2921173.1"/>
    <property type="molecule type" value="Genomic_DNA"/>
</dbReference>
<organism evidence="1 2">
    <name type="scientific">Terrimonas rubra</name>
    <dbReference type="NCBI Taxonomy" id="1035890"/>
    <lineage>
        <taxon>Bacteria</taxon>
        <taxon>Pseudomonadati</taxon>
        <taxon>Bacteroidota</taxon>
        <taxon>Chitinophagia</taxon>
        <taxon>Chitinophagales</taxon>
        <taxon>Chitinophagaceae</taxon>
        <taxon>Terrimonas</taxon>
    </lineage>
</organism>
<dbReference type="RefSeq" id="WP_386100964.1">
    <property type="nucleotide sequence ID" value="NZ_JBHUOZ010000003.1"/>
</dbReference>
<gene>
    <name evidence="1" type="ORF">ACFS6H_15715</name>
</gene>